<name>A0A9D1KDW6_9BACT</name>
<reference evidence="1" key="1">
    <citation type="submission" date="2020-10" db="EMBL/GenBank/DDBJ databases">
        <authorList>
            <person name="Gilroy R."/>
        </authorList>
    </citation>
    <scope>NUCLEOTIDE SEQUENCE</scope>
    <source>
        <strain evidence="1">21143</strain>
    </source>
</reference>
<comment type="caution">
    <text evidence="1">The sequence shown here is derived from an EMBL/GenBank/DDBJ whole genome shotgun (WGS) entry which is preliminary data.</text>
</comment>
<evidence type="ECO:0000313" key="2">
    <source>
        <dbReference type="Proteomes" id="UP000886722"/>
    </source>
</evidence>
<evidence type="ECO:0000313" key="1">
    <source>
        <dbReference type="EMBL" id="HIT38787.1"/>
    </source>
</evidence>
<sequence length="116" mass="13692">MTPTEVALKEKESAILQSFSGIFPSIDTFYATCYLIIRNGHQWEQEKSDMWEEKCETVAWFRHKIERILAQNGLPGEDIVADIASDYFEDYVHYIDRTFDISNDEYINYIKQLQLI</sequence>
<dbReference type="Proteomes" id="UP000886722">
    <property type="component" value="Unassembled WGS sequence"/>
</dbReference>
<accession>A0A9D1KDW6</accession>
<reference evidence="1" key="2">
    <citation type="journal article" date="2021" name="PeerJ">
        <title>Extensive microbial diversity within the chicken gut microbiome revealed by metagenomics and culture.</title>
        <authorList>
            <person name="Gilroy R."/>
            <person name="Ravi A."/>
            <person name="Getino M."/>
            <person name="Pursley I."/>
            <person name="Horton D.L."/>
            <person name="Alikhan N.F."/>
            <person name="Baker D."/>
            <person name="Gharbi K."/>
            <person name="Hall N."/>
            <person name="Watson M."/>
            <person name="Adriaenssens E.M."/>
            <person name="Foster-Nyarko E."/>
            <person name="Jarju S."/>
            <person name="Secka A."/>
            <person name="Antonio M."/>
            <person name="Oren A."/>
            <person name="Chaudhuri R.R."/>
            <person name="La Ragione R."/>
            <person name="Hildebrand F."/>
            <person name="Pallen M.J."/>
        </authorList>
    </citation>
    <scope>NUCLEOTIDE SEQUENCE</scope>
    <source>
        <strain evidence="1">21143</strain>
    </source>
</reference>
<gene>
    <name evidence="1" type="ORF">IAD06_01920</name>
</gene>
<dbReference type="EMBL" id="DVKT01000012">
    <property type="protein sequence ID" value="HIT38787.1"/>
    <property type="molecule type" value="Genomic_DNA"/>
</dbReference>
<protein>
    <submittedName>
        <fullName evidence="1">Uncharacterized protein</fullName>
    </submittedName>
</protein>
<dbReference type="AlphaFoldDB" id="A0A9D1KDW6"/>
<organism evidence="1 2">
    <name type="scientific">Candidatus Caccoplasma intestinavium</name>
    <dbReference type="NCBI Taxonomy" id="2840716"/>
    <lineage>
        <taxon>Bacteria</taxon>
        <taxon>Pseudomonadati</taxon>
        <taxon>Bacteroidota</taxon>
        <taxon>Bacteroidia</taxon>
        <taxon>Bacteroidales</taxon>
        <taxon>Bacteroidaceae</taxon>
        <taxon>Bacteroidaceae incertae sedis</taxon>
        <taxon>Candidatus Caccoplasma</taxon>
    </lineage>
</organism>
<proteinExistence type="predicted"/>